<keyword evidence="3" id="KW-1185">Reference proteome</keyword>
<feature type="domain" description="Methyltransferase" evidence="1">
    <location>
        <begin position="24"/>
        <end position="109"/>
    </location>
</feature>
<dbReference type="Proteomes" id="UP001500218">
    <property type="component" value="Unassembled WGS sequence"/>
</dbReference>
<dbReference type="SUPFAM" id="SSF53335">
    <property type="entry name" value="S-adenosyl-L-methionine-dependent methyltransferases"/>
    <property type="match status" value="1"/>
</dbReference>
<evidence type="ECO:0000259" key="1">
    <source>
        <dbReference type="Pfam" id="PF13649"/>
    </source>
</evidence>
<dbReference type="InterPro" id="IPR041698">
    <property type="entry name" value="Methyltransf_25"/>
</dbReference>
<dbReference type="CDD" id="cd02440">
    <property type="entry name" value="AdoMet_MTases"/>
    <property type="match status" value="1"/>
</dbReference>
<sequence length="170" mass="19221">MPRSRIEGKAWISHEIPRLRPATVLDVGAGMGTYSNLLRALTPGASWSCVEIFEPYVERFALHAKYDVIHRADIRDFAWPMAYDVVILGDVLEHLTLDDARGVWATARAHARFVALSIPIVEYPQGPENGNVHEAHLQEWSHDMVLSELDGVWRWQVNPKIGAYLARGVR</sequence>
<evidence type="ECO:0000313" key="3">
    <source>
        <dbReference type="Proteomes" id="UP001500218"/>
    </source>
</evidence>
<dbReference type="InterPro" id="IPR029063">
    <property type="entry name" value="SAM-dependent_MTases_sf"/>
</dbReference>
<accession>A0ABP4Y723</accession>
<dbReference type="Pfam" id="PF13649">
    <property type="entry name" value="Methyltransf_25"/>
    <property type="match status" value="1"/>
</dbReference>
<evidence type="ECO:0000313" key="2">
    <source>
        <dbReference type="EMBL" id="GAA1802656.1"/>
    </source>
</evidence>
<organism evidence="2 3">
    <name type="scientific">Luedemannella flava</name>
    <dbReference type="NCBI Taxonomy" id="349316"/>
    <lineage>
        <taxon>Bacteria</taxon>
        <taxon>Bacillati</taxon>
        <taxon>Actinomycetota</taxon>
        <taxon>Actinomycetes</taxon>
        <taxon>Micromonosporales</taxon>
        <taxon>Micromonosporaceae</taxon>
        <taxon>Luedemannella</taxon>
    </lineage>
</organism>
<protein>
    <recommendedName>
        <fullName evidence="1">Methyltransferase domain-containing protein</fullName>
    </recommendedName>
</protein>
<name>A0ABP4Y723_9ACTN</name>
<dbReference type="Gene3D" id="3.40.50.150">
    <property type="entry name" value="Vaccinia Virus protein VP39"/>
    <property type="match status" value="1"/>
</dbReference>
<dbReference type="RefSeq" id="WP_344130003.1">
    <property type="nucleotide sequence ID" value="NZ_BAAALT010000065.1"/>
</dbReference>
<reference evidence="3" key="1">
    <citation type="journal article" date="2019" name="Int. J. Syst. Evol. Microbiol.">
        <title>The Global Catalogue of Microorganisms (GCM) 10K type strain sequencing project: providing services to taxonomists for standard genome sequencing and annotation.</title>
        <authorList>
            <consortium name="The Broad Institute Genomics Platform"/>
            <consortium name="The Broad Institute Genome Sequencing Center for Infectious Disease"/>
            <person name="Wu L."/>
            <person name="Ma J."/>
        </authorList>
    </citation>
    <scope>NUCLEOTIDE SEQUENCE [LARGE SCALE GENOMIC DNA]</scope>
    <source>
        <strain evidence="3">JCM 13250</strain>
    </source>
</reference>
<comment type="caution">
    <text evidence="2">The sequence shown here is derived from an EMBL/GenBank/DDBJ whole genome shotgun (WGS) entry which is preliminary data.</text>
</comment>
<gene>
    <name evidence="2" type="ORF">GCM10009682_25610</name>
</gene>
<dbReference type="EMBL" id="BAAALT010000065">
    <property type="protein sequence ID" value="GAA1802656.1"/>
    <property type="molecule type" value="Genomic_DNA"/>
</dbReference>
<proteinExistence type="predicted"/>